<evidence type="ECO:0000256" key="2">
    <source>
        <dbReference type="ARBA" id="ARBA00022741"/>
    </source>
</evidence>
<feature type="region of interest" description="Disordered" evidence="6">
    <location>
        <begin position="1"/>
        <end position="29"/>
    </location>
</feature>
<evidence type="ECO:0000256" key="4">
    <source>
        <dbReference type="ARBA" id="ARBA00022840"/>
    </source>
</evidence>
<keyword evidence="2 5" id="KW-0547">Nucleotide-binding</keyword>
<dbReference type="Pfam" id="PF00069">
    <property type="entry name" value="Pkinase"/>
    <property type="match status" value="1"/>
</dbReference>
<keyword evidence="1" id="KW-0808">Transferase</keyword>
<dbReference type="CDD" id="cd14014">
    <property type="entry name" value="STKc_PknB_like"/>
    <property type="match status" value="1"/>
</dbReference>
<feature type="binding site" evidence="5">
    <location>
        <position position="92"/>
    </location>
    <ligand>
        <name>ATP</name>
        <dbReference type="ChEBI" id="CHEBI:30616"/>
    </ligand>
</feature>
<dbReference type="OrthoDB" id="5417479at2"/>
<dbReference type="Gene3D" id="3.30.200.20">
    <property type="entry name" value="Phosphorylase Kinase, domain 1"/>
    <property type="match status" value="1"/>
</dbReference>
<dbReference type="Pfam" id="PF13424">
    <property type="entry name" value="TPR_12"/>
    <property type="match status" value="3"/>
</dbReference>
<sequence length="991" mass="105755">MGEAATVGEGPFADGSPSARSTAGGLSDLDQSRMTGVETLVESPSIDEVQALKFERGAAIERYTVLDRIGAGAMGVVYTAYDPRLDRRVALKIMHARPGHRADEIVGRLLREAQALARLQHPNVVAIYDANRIGELVYLTMELVDGQNLSRWLKDGKRTPQEILDTFVAAGRGLAAAHKAGIVHRDFKPDNVLVGRDGRVRVVDFGIARGADGPEFKAVPRDMSENISTPPIASASASLSPFATTDKGNDPAPLADTDPAAARLQAAALASQAPPTGLDSAIAGLSSMRLTRTGALVGTPAYMAPEQHMGARVDARADQFAFAVALFEALFKAHPFPAKNYLQLTTSVLGGKIDATPVRTSVPLHVRRAILRALSVEPSQRFESMDAMLAALAPADRRRRTIFGALAVAGVAATVTGGIVWAQVKPPGCESADRHLVGLWDEATREKTRQAFLETGQPYAARAAETATAALDEYAATWVAMRREVCEASRVHHEQAPLLLDRRMACLDRHLDQLQATAALFSEADREVVQRAAAAVEGLSDLKECADAERLMHANGRSLASREEVARLEGILAHAVAKRHAAKYAAAQGLAERALQEGRAIGAAAIEARALITLGQIAADQGRSEEAVALHTRAIAAAEAGAVDPARGQAMAELGLVLGALQQRHAEGERMLQLAAAADLRVGAGPIEQARRNISLGIVQGERGDYEVGRQTLLAAVEVLRATPASSRLLLIQAFNALGSLEDRSGRDEAARKYYGDALALAEDRLGPDHPDVAAILNNIGVLEMSAGRTDAAMASLERALDIRVRTLGPDHPEIASTRMNLGNVLLSAGDLARASGYFEAAAAVLRRTAGFEARLVDALYNLANSHHLQHDYARAVPIYEEALARGQALFGPDDPEVAYPLHGLGVALVELGRLDEARPLLERALAIRTRKDVQPVDLGELRFALARAVAPRDRPRALTLASEARADYAGEHADEDVSKVDAWLLAHVDR</sequence>
<keyword evidence="9" id="KW-1185">Reference proteome</keyword>
<dbReference type="SUPFAM" id="SSF56112">
    <property type="entry name" value="Protein kinase-like (PK-like)"/>
    <property type="match status" value="1"/>
</dbReference>
<dbReference type="Gene3D" id="1.25.40.10">
    <property type="entry name" value="Tetratricopeptide repeat domain"/>
    <property type="match status" value="3"/>
</dbReference>
<evidence type="ECO:0000259" key="7">
    <source>
        <dbReference type="PROSITE" id="PS50011"/>
    </source>
</evidence>
<dbReference type="PANTHER" id="PTHR43289">
    <property type="entry name" value="MITOGEN-ACTIVATED PROTEIN KINASE KINASE KINASE 20-RELATED"/>
    <property type="match status" value="1"/>
</dbReference>
<dbReference type="AlphaFoldDB" id="A0A1I2EBR8"/>
<dbReference type="EMBL" id="FOMX01000022">
    <property type="protein sequence ID" value="SFE90402.1"/>
    <property type="molecule type" value="Genomic_DNA"/>
</dbReference>
<dbReference type="InterPro" id="IPR017441">
    <property type="entry name" value="Protein_kinase_ATP_BS"/>
</dbReference>
<dbReference type="PANTHER" id="PTHR43289:SF6">
    <property type="entry name" value="SERINE_THREONINE-PROTEIN KINASE NEKL-3"/>
    <property type="match status" value="1"/>
</dbReference>
<dbReference type="RefSeq" id="WP_096332513.1">
    <property type="nucleotide sequence ID" value="NZ_FOMX01000022.1"/>
</dbReference>
<dbReference type="Proteomes" id="UP000199400">
    <property type="component" value="Unassembled WGS sequence"/>
</dbReference>
<evidence type="ECO:0000256" key="5">
    <source>
        <dbReference type="PROSITE-ProRule" id="PRU10141"/>
    </source>
</evidence>
<protein>
    <submittedName>
        <fullName evidence="8">Tetratricopeptide repeat-containing protein</fullName>
    </submittedName>
</protein>
<evidence type="ECO:0000256" key="6">
    <source>
        <dbReference type="SAM" id="MobiDB-lite"/>
    </source>
</evidence>
<dbReference type="STRING" id="54.SAMN02745121_06006"/>
<feature type="domain" description="Protein kinase" evidence="7">
    <location>
        <begin position="63"/>
        <end position="393"/>
    </location>
</feature>
<dbReference type="Gene3D" id="1.10.510.10">
    <property type="entry name" value="Transferase(Phosphotransferase) domain 1"/>
    <property type="match status" value="1"/>
</dbReference>
<gene>
    <name evidence="8" type="ORF">SAMN02745121_06006</name>
</gene>
<dbReference type="SMART" id="SM00028">
    <property type="entry name" value="TPR"/>
    <property type="match status" value="6"/>
</dbReference>
<proteinExistence type="predicted"/>
<name>A0A1I2EBR8_9BACT</name>
<keyword evidence="4 5" id="KW-0067">ATP-binding</keyword>
<dbReference type="InterPro" id="IPR011990">
    <property type="entry name" value="TPR-like_helical_dom_sf"/>
</dbReference>
<dbReference type="InterPro" id="IPR019734">
    <property type="entry name" value="TPR_rpt"/>
</dbReference>
<dbReference type="InterPro" id="IPR011009">
    <property type="entry name" value="Kinase-like_dom_sf"/>
</dbReference>
<organism evidence="8 9">
    <name type="scientific">Nannocystis exedens</name>
    <dbReference type="NCBI Taxonomy" id="54"/>
    <lineage>
        <taxon>Bacteria</taxon>
        <taxon>Pseudomonadati</taxon>
        <taxon>Myxococcota</taxon>
        <taxon>Polyangia</taxon>
        <taxon>Nannocystales</taxon>
        <taxon>Nannocystaceae</taxon>
        <taxon>Nannocystis</taxon>
    </lineage>
</organism>
<accession>A0A1I2EBR8</accession>
<reference evidence="9" key="1">
    <citation type="submission" date="2016-10" db="EMBL/GenBank/DDBJ databases">
        <authorList>
            <person name="Varghese N."/>
            <person name="Submissions S."/>
        </authorList>
    </citation>
    <scope>NUCLEOTIDE SEQUENCE [LARGE SCALE GENOMIC DNA]</scope>
    <source>
        <strain evidence="9">ATCC 25963</strain>
    </source>
</reference>
<evidence type="ECO:0000313" key="8">
    <source>
        <dbReference type="EMBL" id="SFE90402.1"/>
    </source>
</evidence>
<keyword evidence="3" id="KW-0418">Kinase</keyword>
<dbReference type="InterPro" id="IPR000719">
    <property type="entry name" value="Prot_kinase_dom"/>
</dbReference>
<evidence type="ECO:0000256" key="3">
    <source>
        <dbReference type="ARBA" id="ARBA00022777"/>
    </source>
</evidence>
<evidence type="ECO:0000313" key="9">
    <source>
        <dbReference type="Proteomes" id="UP000199400"/>
    </source>
</evidence>
<dbReference type="InterPro" id="IPR008271">
    <property type="entry name" value="Ser/Thr_kinase_AS"/>
</dbReference>
<dbReference type="GO" id="GO:0005524">
    <property type="term" value="F:ATP binding"/>
    <property type="evidence" value="ECO:0007669"/>
    <property type="project" value="UniProtKB-UniRule"/>
</dbReference>
<dbReference type="SUPFAM" id="SSF48452">
    <property type="entry name" value="TPR-like"/>
    <property type="match status" value="1"/>
</dbReference>
<evidence type="ECO:0000256" key="1">
    <source>
        <dbReference type="ARBA" id="ARBA00022679"/>
    </source>
</evidence>
<dbReference type="PROSITE" id="PS00108">
    <property type="entry name" value="PROTEIN_KINASE_ST"/>
    <property type="match status" value="1"/>
</dbReference>
<dbReference type="PROSITE" id="PS00107">
    <property type="entry name" value="PROTEIN_KINASE_ATP"/>
    <property type="match status" value="1"/>
</dbReference>
<dbReference type="GO" id="GO:0004674">
    <property type="term" value="F:protein serine/threonine kinase activity"/>
    <property type="evidence" value="ECO:0007669"/>
    <property type="project" value="TreeGrafter"/>
</dbReference>
<dbReference type="PROSITE" id="PS50011">
    <property type="entry name" value="PROTEIN_KINASE_DOM"/>
    <property type="match status" value="1"/>
</dbReference>